<dbReference type="eggNOG" id="ENOG502S0F6">
    <property type="taxonomic scope" value="Eukaryota"/>
</dbReference>
<feature type="region of interest" description="Disordered" evidence="1">
    <location>
        <begin position="209"/>
        <end position="245"/>
    </location>
</feature>
<gene>
    <name evidence="2" type="ORF">EUTSA_v10014345mg</name>
</gene>
<evidence type="ECO:0000313" key="3">
    <source>
        <dbReference type="Proteomes" id="UP000030689"/>
    </source>
</evidence>
<dbReference type="KEGG" id="eus:EUTSA_v10014345mg"/>
<sequence length="277" mass="30562">MEIGILSCPQISLLRRQEKAKLPKCTKTTSFHVVFNLTHTLFSSFYKIPISSNDFSPLPLSLSYLLRHRALSSLGDFTQAFSCGSRWFFFLGKKMNHCNLQQNALMSREEMMGFDRKDLVVCPKPRRVGLLANNVIRPLRLHMSQAAADLCDSKAGAELLDIIRRKEESGTLGQILSSSVSSSPPYFPGSPPSRAMNPLAQDARFQDEKLNPVSPNSPFLQPSSSTGFPSPSPSSSSSSSSRGCVRMKFGLKPPAVRVEGFDCLNRDRQNSSIPAMA</sequence>
<dbReference type="OrthoDB" id="900224at2759"/>
<protein>
    <submittedName>
        <fullName evidence="2">Uncharacterized protein</fullName>
    </submittedName>
</protein>
<dbReference type="Proteomes" id="UP000030689">
    <property type="component" value="Unassembled WGS sequence"/>
</dbReference>
<dbReference type="PANTHER" id="PTHR33384:SF42">
    <property type="entry name" value="(RAPE) HYPOTHETICAL PROTEIN"/>
    <property type="match status" value="1"/>
</dbReference>
<dbReference type="AlphaFoldDB" id="V4N7I4"/>
<dbReference type="Gramene" id="ESQ41596">
    <property type="protein sequence ID" value="ESQ41596"/>
    <property type="gene ID" value="EUTSA_v10014345mg"/>
</dbReference>
<accession>V4N7I4</accession>
<dbReference type="STRING" id="72664.V4N7I4"/>
<feature type="region of interest" description="Disordered" evidence="1">
    <location>
        <begin position="173"/>
        <end position="197"/>
    </location>
</feature>
<feature type="region of interest" description="Disordered" evidence="1">
    <location>
        <begin position="258"/>
        <end position="277"/>
    </location>
</feature>
<name>V4N7I4_EUTSA</name>
<feature type="compositionally biased region" description="Low complexity" evidence="1">
    <location>
        <begin position="222"/>
        <end position="241"/>
    </location>
</feature>
<evidence type="ECO:0000313" key="2">
    <source>
        <dbReference type="EMBL" id="ESQ41596.1"/>
    </source>
</evidence>
<evidence type="ECO:0000256" key="1">
    <source>
        <dbReference type="SAM" id="MobiDB-lite"/>
    </source>
</evidence>
<proteinExistence type="predicted"/>
<organism evidence="2 3">
    <name type="scientific">Eutrema salsugineum</name>
    <name type="common">Saltwater cress</name>
    <name type="synonym">Sisymbrium salsugineum</name>
    <dbReference type="NCBI Taxonomy" id="72664"/>
    <lineage>
        <taxon>Eukaryota</taxon>
        <taxon>Viridiplantae</taxon>
        <taxon>Streptophyta</taxon>
        <taxon>Embryophyta</taxon>
        <taxon>Tracheophyta</taxon>
        <taxon>Spermatophyta</taxon>
        <taxon>Magnoliopsida</taxon>
        <taxon>eudicotyledons</taxon>
        <taxon>Gunneridae</taxon>
        <taxon>Pentapetalae</taxon>
        <taxon>rosids</taxon>
        <taxon>malvids</taxon>
        <taxon>Brassicales</taxon>
        <taxon>Brassicaceae</taxon>
        <taxon>Eutremeae</taxon>
        <taxon>Eutrema</taxon>
    </lineage>
</organism>
<keyword evidence="3" id="KW-1185">Reference proteome</keyword>
<dbReference type="OMA" id="CARTKFG"/>
<reference evidence="2 3" key="1">
    <citation type="journal article" date="2013" name="Front. Plant Sci.">
        <title>The Reference Genome of the Halophytic Plant Eutrema salsugineum.</title>
        <authorList>
            <person name="Yang R."/>
            <person name="Jarvis D.E."/>
            <person name="Chen H."/>
            <person name="Beilstein M.A."/>
            <person name="Grimwood J."/>
            <person name="Jenkins J."/>
            <person name="Shu S."/>
            <person name="Prochnik S."/>
            <person name="Xin M."/>
            <person name="Ma C."/>
            <person name="Schmutz J."/>
            <person name="Wing R.A."/>
            <person name="Mitchell-Olds T."/>
            <person name="Schumaker K.S."/>
            <person name="Wang X."/>
        </authorList>
    </citation>
    <scope>NUCLEOTIDE SEQUENCE [LARGE SCALE GENOMIC DNA]</scope>
</reference>
<dbReference type="EMBL" id="KI517464">
    <property type="protein sequence ID" value="ESQ41596.1"/>
    <property type="molecule type" value="Genomic_DNA"/>
</dbReference>
<dbReference type="PANTHER" id="PTHR33384">
    <property type="entry name" value="EXPRESSED PROTEIN"/>
    <property type="match status" value="1"/>
</dbReference>